<evidence type="ECO:0000256" key="3">
    <source>
        <dbReference type="SAM" id="MobiDB-lite"/>
    </source>
</evidence>
<feature type="compositionally biased region" description="Polar residues" evidence="3">
    <location>
        <begin position="594"/>
        <end position="610"/>
    </location>
</feature>
<proteinExistence type="predicted"/>
<dbReference type="PROSITE" id="PS50089">
    <property type="entry name" value="ZF_RING_2"/>
    <property type="match status" value="2"/>
</dbReference>
<dbReference type="GO" id="GO:0003723">
    <property type="term" value="F:RNA binding"/>
    <property type="evidence" value="ECO:0007669"/>
    <property type="project" value="InterPro"/>
</dbReference>
<feature type="domain" description="RING-type" evidence="4">
    <location>
        <begin position="701"/>
        <end position="736"/>
    </location>
</feature>
<keyword evidence="6" id="KW-1185">Reference proteome</keyword>
<dbReference type="InterPro" id="IPR011989">
    <property type="entry name" value="ARM-like"/>
</dbReference>
<dbReference type="PANTHER" id="PTHR12537:SF13">
    <property type="entry name" value="PUMILIO HOMOLOGY DOMAIN FAMILY MEMBER 4"/>
    <property type="match status" value="1"/>
</dbReference>
<feature type="compositionally biased region" description="Polar residues" evidence="3">
    <location>
        <begin position="498"/>
        <end position="508"/>
    </location>
</feature>
<dbReference type="PANTHER" id="PTHR12537">
    <property type="entry name" value="RNA BINDING PROTEIN PUMILIO-RELATED"/>
    <property type="match status" value="1"/>
</dbReference>
<feature type="region of interest" description="Disordered" evidence="3">
    <location>
        <begin position="748"/>
        <end position="920"/>
    </location>
</feature>
<sequence>MKEGAKMDDPEDRLCNICCVEPSDVYFVPCCHQSCAQCVQKLRIANIYKADKGVRCPFCRQVVEGYSDTPPVLQKETKPVVEAPKGPDPRTLYGRNGIQSIGQVNEYVPPRGISEHIPTLDSLRTDAIPEGYIIPPLTAKNDVVDMIHDKTGARHLDFMLRDTYPKSGKVARQCVVLGPHLSKLAAHPFANYVVQRLLDYAHAHRDGPDGWPGGFLTLLKAFCANGGLVEAAKEQRGTFACQRLALWLRTQEDVAVFITSLKGHMVTLALDPHAYWVIERLAESFITSLAAPVGAKRNIPIAVALKGLQIMCEDMGPQAARLSKHQQASMTLVECIRWCVPAPEAMSAAMTLADSAREIVGSRYPNRALQGLLTLNVPIIAEAIVTQLRGKHAELCLDKGPSLGPKLTKSILATPCVGDEHRVEIVDELLHPAVIIPILENVFATDTLAFGLALLPRRFLDVRLERLSHVERRHPSFILAELIKLVHQNRVICGIVSHPQNARPNGTGASIAPQSRPPSAEGFPNHANGQPLPTGFVPNPPPRAQLPKDLFQNLEGFEPAPPPIAAQPNPPPVTIPAIPSAPPPAPYSGSEPSLVNNSPMPQTPGQSRVNSFEGGGFSSGSSPPEGSYLPPHKADKIREPSAVFVPGPKEANGGAPRVDPQEALARVERNAGYVPPHIRKVAEQAKGPGAPAQKTRDGDMCGKCNVRLANMVLLDCAHLCACSNCAQFLRNCPTCNAPVMGVIEVELPPPKGPVSEAPAPSTPTERPPVTPTGPREDSPAPAPSTPSPKAGQQPNRARAPYNPLKPTQPPQPGYGQASDASEAQPTHPAQQNGYGMSGLAQPNGPITFPAQNGFRQGAPAGSAFGQAGPSQAAPVYPPPPMAAPFPGRPQVPGGMPAALPAGVRRPAPYRPPLAYRPPGV</sequence>
<keyword evidence="2" id="KW-0862">Zinc</keyword>
<dbReference type="GO" id="GO:0008270">
    <property type="term" value="F:zinc ion binding"/>
    <property type="evidence" value="ECO:0007669"/>
    <property type="project" value="UniProtKB-KW"/>
</dbReference>
<accession>A0A1Y1IMB6</accession>
<evidence type="ECO:0000256" key="1">
    <source>
        <dbReference type="ARBA" id="ARBA00022737"/>
    </source>
</evidence>
<dbReference type="Proteomes" id="UP000054558">
    <property type="component" value="Unassembled WGS sequence"/>
</dbReference>
<name>A0A1Y1IMB6_KLENI</name>
<dbReference type="OrthoDB" id="2017782at2759"/>
<protein>
    <submittedName>
        <fullName evidence="5">Pumilio RNA-binding repeat proteins</fullName>
    </submittedName>
</protein>
<dbReference type="SMART" id="SM00184">
    <property type="entry name" value="RING"/>
    <property type="match status" value="2"/>
</dbReference>
<dbReference type="AlphaFoldDB" id="A0A1Y1IMB6"/>
<feature type="compositionally biased region" description="Pro residues" evidence="3">
    <location>
        <begin position="908"/>
        <end position="920"/>
    </location>
</feature>
<keyword evidence="2" id="KW-0863">Zinc-finger</keyword>
<keyword evidence="1" id="KW-0677">Repeat</keyword>
<evidence type="ECO:0000256" key="2">
    <source>
        <dbReference type="PROSITE-ProRule" id="PRU00175"/>
    </source>
</evidence>
<dbReference type="EMBL" id="DF237704">
    <property type="protein sequence ID" value="GAQ91272.1"/>
    <property type="molecule type" value="Genomic_DNA"/>
</dbReference>
<dbReference type="InterPro" id="IPR013083">
    <property type="entry name" value="Znf_RING/FYVE/PHD"/>
</dbReference>
<dbReference type="STRING" id="105231.A0A1Y1IMB6"/>
<dbReference type="Pfam" id="PF13920">
    <property type="entry name" value="zf-C3HC4_3"/>
    <property type="match status" value="2"/>
</dbReference>
<dbReference type="SUPFAM" id="SSF57850">
    <property type="entry name" value="RING/U-box"/>
    <property type="match status" value="1"/>
</dbReference>
<feature type="compositionally biased region" description="Pro residues" evidence="3">
    <location>
        <begin position="875"/>
        <end position="889"/>
    </location>
</feature>
<feature type="compositionally biased region" description="Polar residues" evidence="3">
    <location>
        <begin position="818"/>
        <end position="834"/>
    </location>
</feature>
<dbReference type="Gene3D" id="1.25.10.10">
    <property type="entry name" value="Leucine-rich Repeat Variant"/>
    <property type="match status" value="1"/>
</dbReference>
<dbReference type="SUPFAM" id="SSF48371">
    <property type="entry name" value="ARM repeat"/>
    <property type="match status" value="1"/>
</dbReference>
<evidence type="ECO:0000259" key="4">
    <source>
        <dbReference type="PROSITE" id="PS50089"/>
    </source>
</evidence>
<feature type="compositionally biased region" description="Pro residues" evidence="3">
    <location>
        <begin position="559"/>
        <end position="586"/>
    </location>
</feature>
<evidence type="ECO:0000313" key="5">
    <source>
        <dbReference type="EMBL" id="GAQ91272.1"/>
    </source>
</evidence>
<dbReference type="InterPro" id="IPR016024">
    <property type="entry name" value="ARM-type_fold"/>
</dbReference>
<dbReference type="Gene3D" id="3.30.40.10">
    <property type="entry name" value="Zinc/RING finger domain, C3HC4 (zinc finger)"/>
    <property type="match status" value="2"/>
</dbReference>
<feature type="region of interest" description="Disordered" evidence="3">
    <location>
        <begin position="498"/>
        <end position="633"/>
    </location>
</feature>
<dbReference type="Pfam" id="PF00806">
    <property type="entry name" value="PUF"/>
    <property type="match status" value="2"/>
</dbReference>
<dbReference type="OMA" id="AICGCER"/>
<keyword evidence="2" id="KW-0479">Metal-binding</keyword>
<evidence type="ECO:0000313" key="6">
    <source>
        <dbReference type="Proteomes" id="UP000054558"/>
    </source>
</evidence>
<gene>
    <name evidence="5" type="ORF">KFL_007550050</name>
</gene>
<reference evidence="5 6" key="1">
    <citation type="journal article" date="2014" name="Nat. Commun.">
        <title>Klebsormidium flaccidum genome reveals primary factors for plant terrestrial adaptation.</title>
        <authorList>
            <person name="Hori K."/>
            <person name="Maruyama F."/>
            <person name="Fujisawa T."/>
            <person name="Togashi T."/>
            <person name="Yamamoto N."/>
            <person name="Seo M."/>
            <person name="Sato S."/>
            <person name="Yamada T."/>
            <person name="Mori H."/>
            <person name="Tajima N."/>
            <person name="Moriyama T."/>
            <person name="Ikeuchi M."/>
            <person name="Watanabe M."/>
            <person name="Wada H."/>
            <person name="Kobayashi K."/>
            <person name="Saito M."/>
            <person name="Masuda T."/>
            <person name="Sasaki-Sekimoto Y."/>
            <person name="Mashiguchi K."/>
            <person name="Awai K."/>
            <person name="Shimojima M."/>
            <person name="Masuda S."/>
            <person name="Iwai M."/>
            <person name="Nobusawa T."/>
            <person name="Narise T."/>
            <person name="Kondo S."/>
            <person name="Saito H."/>
            <person name="Sato R."/>
            <person name="Murakawa M."/>
            <person name="Ihara Y."/>
            <person name="Oshima-Yamada Y."/>
            <person name="Ohtaka K."/>
            <person name="Satoh M."/>
            <person name="Sonobe K."/>
            <person name="Ishii M."/>
            <person name="Ohtani R."/>
            <person name="Kanamori-Sato M."/>
            <person name="Honoki R."/>
            <person name="Miyazaki D."/>
            <person name="Mochizuki H."/>
            <person name="Umetsu J."/>
            <person name="Higashi K."/>
            <person name="Shibata D."/>
            <person name="Kamiya Y."/>
            <person name="Sato N."/>
            <person name="Nakamura Y."/>
            <person name="Tabata S."/>
            <person name="Ida S."/>
            <person name="Kurokawa K."/>
            <person name="Ohta H."/>
        </authorList>
    </citation>
    <scope>NUCLEOTIDE SEQUENCE [LARGE SCALE GENOMIC DNA]</scope>
    <source>
        <strain evidence="5 6">NIES-2285</strain>
    </source>
</reference>
<organism evidence="5 6">
    <name type="scientific">Klebsormidium nitens</name>
    <name type="common">Green alga</name>
    <name type="synonym">Ulothrix nitens</name>
    <dbReference type="NCBI Taxonomy" id="105231"/>
    <lineage>
        <taxon>Eukaryota</taxon>
        <taxon>Viridiplantae</taxon>
        <taxon>Streptophyta</taxon>
        <taxon>Klebsormidiophyceae</taxon>
        <taxon>Klebsormidiales</taxon>
        <taxon>Klebsormidiaceae</taxon>
        <taxon>Klebsormidium</taxon>
    </lineage>
</organism>
<feature type="domain" description="RING-type" evidence="4">
    <location>
        <begin position="15"/>
        <end position="60"/>
    </location>
</feature>
<dbReference type="InterPro" id="IPR001313">
    <property type="entry name" value="Pumilio_RNA-bd_rpt"/>
</dbReference>
<dbReference type="InterPro" id="IPR001841">
    <property type="entry name" value="Znf_RING"/>
</dbReference>